<name>A0ABT1B588_9ENTR</name>
<evidence type="ECO:0000313" key="3">
    <source>
        <dbReference type="EMBL" id="MCO5780374.1"/>
    </source>
</evidence>
<dbReference type="SUPFAM" id="SSF51278">
    <property type="entry name" value="Urease, beta-subunit"/>
    <property type="match status" value="1"/>
</dbReference>
<sequence>MSQNKETENVPYGGYLLDASPISFNTEKPVTKVRVKNTGDRPVQVGSHFHFFEVNKELEFDRESALGKRLNITATTAIRFEPGDEIEIELIPYSGDNDIFGFNNLVDMTGKQLAEVINDPIKLKALIDNARQAGFKMSNNPS</sequence>
<proteinExistence type="predicted"/>
<dbReference type="InterPro" id="IPR036461">
    <property type="entry name" value="Urease_betasu_sf"/>
</dbReference>
<comment type="catalytic activity">
    <reaction evidence="2">
        <text>urea + 2 H2O + H(+) = hydrogencarbonate + 2 NH4(+)</text>
        <dbReference type="Rhea" id="RHEA:20557"/>
        <dbReference type="ChEBI" id="CHEBI:15377"/>
        <dbReference type="ChEBI" id="CHEBI:15378"/>
        <dbReference type="ChEBI" id="CHEBI:16199"/>
        <dbReference type="ChEBI" id="CHEBI:17544"/>
        <dbReference type="ChEBI" id="CHEBI:28938"/>
        <dbReference type="EC" id="3.5.1.5"/>
    </reaction>
</comment>
<keyword evidence="4" id="KW-1185">Reference proteome</keyword>
<dbReference type="RefSeq" id="WP_151224796.1">
    <property type="nucleotide sequence ID" value="NZ_CP101036.1"/>
</dbReference>
<dbReference type="NCBIfam" id="NF009682">
    <property type="entry name" value="PRK13203.1"/>
    <property type="match status" value="1"/>
</dbReference>
<dbReference type="GO" id="GO:0009039">
    <property type="term" value="F:urease activity"/>
    <property type="evidence" value="ECO:0007669"/>
    <property type="project" value="UniProtKB-EC"/>
</dbReference>
<evidence type="ECO:0000256" key="2">
    <source>
        <dbReference type="ARBA" id="ARBA00047778"/>
    </source>
</evidence>
<dbReference type="PANTHER" id="PTHR33569:SF1">
    <property type="entry name" value="UREASE"/>
    <property type="match status" value="1"/>
</dbReference>
<protein>
    <submittedName>
        <fullName evidence="3">Urease subunit beta</fullName>
        <ecNumber evidence="3">3.5.1.5</ecNumber>
    </submittedName>
</protein>
<dbReference type="CDD" id="cd00407">
    <property type="entry name" value="Urease_beta"/>
    <property type="match status" value="1"/>
</dbReference>
<comment type="caution">
    <text evidence="3">The sequence shown here is derived from an EMBL/GenBank/DDBJ whole genome shotgun (WGS) entry which is preliminary data.</text>
</comment>
<dbReference type="Proteomes" id="UP001139290">
    <property type="component" value="Unassembled WGS sequence"/>
</dbReference>
<evidence type="ECO:0000256" key="1">
    <source>
        <dbReference type="ARBA" id="ARBA00022801"/>
    </source>
</evidence>
<keyword evidence="1 3" id="KW-0378">Hydrolase</keyword>
<evidence type="ECO:0000313" key="4">
    <source>
        <dbReference type="Proteomes" id="UP001139290"/>
    </source>
</evidence>
<reference evidence="3" key="1">
    <citation type="submission" date="2021-11" db="EMBL/GenBank/DDBJ databases">
        <title>Citrobacter meridianamericanus sp. nov. isolated from soil.</title>
        <authorList>
            <person name="Furlan J.P.R."/>
            <person name="Stehling E.G."/>
        </authorList>
    </citation>
    <scope>NUCLEOTIDE SEQUENCE</scope>
    <source>
        <strain evidence="3">BR102</strain>
    </source>
</reference>
<dbReference type="EC" id="3.5.1.5" evidence="3"/>
<dbReference type="NCBIfam" id="TIGR00192">
    <property type="entry name" value="urease_beta"/>
    <property type="match status" value="1"/>
</dbReference>
<gene>
    <name evidence="3" type="ORF">LOD26_03370</name>
</gene>
<accession>A0ABT1B588</accession>
<dbReference type="Gene3D" id="2.10.150.10">
    <property type="entry name" value="Urease, beta subunit"/>
    <property type="match status" value="1"/>
</dbReference>
<dbReference type="EMBL" id="JAJJVQ010000001">
    <property type="protein sequence ID" value="MCO5780374.1"/>
    <property type="molecule type" value="Genomic_DNA"/>
</dbReference>
<organism evidence="3 4">
    <name type="scientific">Citrobacter meridianamericanus</name>
    <dbReference type="NCBI Taxonomy" id="2894201"/>
    <lineage>
        <taxon>Bacteria</taxon>
        <taxon>Pseudomonadati</taxon>
        <taxon>Pseudomonadota</taxon>
        <taxon>Gammaproteobacteria</taxon>
        <taxon>Enterobacterales</taxon>
        <taxon>Enterobacteriaceae</taxon>
        <taxon>Citrobacter</taxon>
    </lineage>
</organism>
<dbReference type="InterPro" id="IPR002019">
    <property type="entry name" value="Urease_beta-like"/>
</dbReference>
<dbReference type="Pfam" id="PF00699">
    <property type="entry name" value="Urease_beta"/>
    <property type="match status" value="1"/>
</dbReference>
<dbReference type="PANTHER" id="PTHR33569">
    <property type="entry name" value="UREASE"/>
    <property type="match status" value="1"/>
</dbReference>
<dbReference type="InterPro" id="IPR050069">
    <property type="entry name" value="Urease_subunit"/>
</dbReference>